<organism evidence="2 3">
    <name type="scientific">Parascaris equorum</name>
    <name type="common">Equine roundworm</name>
    <dbReference type="NCBI Taxonomy" id="6256"/>
    <lineage>
        <taxon>Eukaryota</taxon>
        <taxon>Metazoa</taxon>
        <taxon>Ecdysozoa</taxon>
        <taxon>Nematoda</taxon>
        <taxon>Chromadorea</taxon>
        <taxon>Rhabditida</taxon>
        <taxon>Spirurina</taxon>
        <taxon>Ascaridomorpha</taxon>
        <taxon>Ascaridoidea</taxon>
        <taxon>Ascarididae</taxon>
        <taxon>Parascaris</taxon>
    </lineage>
</organism>
<sequence length="164" mass="19256">MYIRSSVPCTRRYHRELYRILPRFERRKFAEETVNWVKQWYTFVTSFVHHGDGSIPLWSVQSFQFLTLASDPQLTSQLTDSLYQEDARVFRHLKSYGRFVNSGVANGEYLDDEHFTGSTPPRSTSVGHMQSTQDALSRSQRIQSCVNNIDEMRNKRLEVRIISE</sequence>
<reference evidence="3" key="1">
    <citation type="submission" date="2022-11" db="UniProtKB">
        <authorList>
            <consortium name="WormBaseParasite"/>
        </authorList>
    </citation>
    <scope>IDENTIFICATION</scope>
</reference>
<proteinExistence type="predicted"/>
<dbReference type="Proteomes" id="UP000887564">
    <property type="component" value="Unplaced"/>
</dbReference>
<evidence type="ECO:0000313" key="2">
    <source>
        <dbReference type="Proteomes" id="UP000887564"/>
    </source>
</evidence>
<feature type="compositionally biased region" description="Polar residues" evidence="1">
    <location>
        <begin position="116"/>
        <end position="132"/>
    </location>
</feature>
<accession>A0A914S5L4</accession>
<dbReference type="AlphaFoldDB" id="A0A914S5L4"/>
<protein>
    <submittedName>
        <fullName evidence="3">Uncharacterized protein</fullName>
    </submittedName>
</protein>
<dbReference type="WBParaSite" id="PEQ_0001245901-mRNA-1">
    <property type="protein sequence ID" value="PEQ_0001245901-mRNA-1"/>
    <property type="gene ID" value="PEQ_0001245901"/>
</dbReference>
<evidence type="ECO:0000256" key="1">
    <source>
        <dbReference type="SAM" id="MobiDB-lite"/>
    </source>
</evidence>
<name>A0A914S5L4_PAREQ</name>
<keyword evidence="2" id="KW-1185">Reference proteome</keyword>
<evidence type="ECO:0000313" key="3">
    <source>
        <dbReference type="WBParaSite" id="PEQ_0001245901-mRNA-1"/>
    </source>
</evidence>
<feature type="region of interest" description="Disordered" evidence="1">
    <location>
        <begin position="113"/>
        <end position="132"/>
    </location>
</feature>